<name>A0A0V0RGF7_9BILA</name>
<sequence>MVDRSQEMLLEDAGNLLKPQEGPSDLYLFGNNTPRRPRFQAVASTYGIQHILLDRLFGPLHGKGQDLIPVPMAAQGVLGRFLARGRGSTAAQMEEGTKIATGLRRDGLPVRRKLLAACACALGYCRNSLRPHKATDSPKTVTHGSSGRGETGALRTWSAGPADPLHHVLERQRGCSSVGNREANGGTVQDGSQDCRRKQEDTEHGPMIPPPLRTTWVLMTPHTTEVPLHLDQLLSDICEKLDSFVLLLGSSGTVFPAAKVSEPENSCLKVENEEKQATDEQIIPFTGKHKRKVLAVPADFVVKMCEHLAKQQNHKLFFDNYCSFTELQLRFKERSIWTCGTLRSNRLRGCPLLSEQALNVRKRGGRAGTVGTATDDTDAEMNQQVNTGASSFGDDCGSNPSEATNEPAQESGSLQSYYILY</sequence>
<dbReference type="AlphaFoldDB" id="A0A0V0RGF7"/>
<evidence type="ECO:0000313" key="4">
    <source>
        <dbReference type="Proteomes" id="UP000054630"/>
    </source>
</evidence>
<keyword evidence="4" id="KW-1185">Reference proteome</keyword>
<reference evidence="3 4" key="1">
    <citation type="submission" date="2015-01" db="EMBL/GenBank/DDBJ databases">
        <title>Evolution of Trichinella species and genotypes.</title>
        <authorList>
            <person name="Korhonen P.K."/>
            <person name="Edoardo P."/>
            <person name="Giuseppe L.R."/>
            <person name="Gasser R.B."/>
        </authorList>
    </citation>
    <scope>NUCLEOTIDE SEQUENCE [LARGE SCALE GENOMIC DNA]</scope>
    <source>
        <strain evidence="3">ISS37</strain>
    </source>
</reference>
<dbReference type="PANTHER" id="PTHR47272">
    <property type="entry name" value="DDE_TNP_1_7 DOMAIN-CONTAINING PROTEIN"/>
    <property type="match status" value="1"/>
</dbReference>
<feature type="domain" description="PiggyBac transposable element-derived protein" evidence="2">
    <location>
        <begin position="288"/>
        <end position="371"/>
    </location>
</feature>
<evidence type="ECO:0000256" key="1">
    <source>
        <dbReference type="SAM" id="MobiDB-lite"/>
    </source>
</evidence>
<proteinExistence type="predicted"/>
<dbReference type="InterPro" id="IPR029526">
    <property type="entry name" value="PGBD"/>
</dbReference>
<organism evidence="3 4">
    <name type="scientific">Trichinella nelsoni</name>
    <dbReference type="NCBI Taxonomy" id="6336"/>
    <lineage>
        <taxon>Eukaryota</taxon>
        <taxon>Metazoa</taxon>
        <taxon>Ecdysozoa</taxon>
        <taxon>Nematoda</taxon>
        <taxon>Enoplea</taxon>
        <taxon>Dorylaimia</taxon>
        <taxon>Trichinellida</taxon>
        <taxon>Trichinellidae</taxon>
        <taxon>Trichinella</taxon>
    </lineage>
</organism>
<feature type="compositionally biased region" description="Basic and acidic residues" evidence="1">
    <location>
        <begin position="193"/>
        <end position="204"/>
    </location>
</feature>
<evidence type="ECO:0000259" key="2">
    <source>
        <dbReference type="Pfam" id="PF13843"/>
    </source>
</evidence>
<dbReference type="PANTHER" id="PTHR47272:SF1">
    <property type="entry name" value="PIGGYBAC TRANSPOSABLE ELEMENT-DERIVED PROTEIN 3-LIKE"/>
    <property type="match status" value="1"/>
</dbReference>
<dbReference type="Proteomes" id="UP000054630">
    <property type="component" value="Unassembled WGS sequence"/>
</dbReference>
<protein>
    <recommendedName>
        <fullName evidence="2">PiggyBac transposable element-derived protein domain-containing protein</fullName>
    </recommendedName>
</protein>
<feature type="compositionally biased region" description="Polar residues" evidence="1">
    <location>
        <begin position="398"/>
        <end position="411"/>
    </location>
</feature>
<comment type="caution">
    <text evidence="3">The sequence shown here is derived from an EMBL/GenBank/DDBJ whole genome shotgun (WGS) entry which is preliminary data.</text>
</comment>
<feature type="region of interest" description="Disordered" evidence="1">
    <location>
        <begin position="386"/>
        <end position="411"/>
    </location>
</feature>
<feature type="region of interest" description="Disordered" evidence="1">
    <location>
        <begin position="176"/>
        <end position="212"/>
    </location>
</feature>
<dbReference type="EMBL" id="JYDL01000207">
    <property type="protein sequence ID" value="KRX13333.1"/>
    <property type="molecule type" value="Genomic_DNA"/>
</dbReference>
<gene>
    <name evidence="3" type="ORF">T07_12896</name>
</gene>
<accession>A0A0V0RGF7</accession>
<evidence type="ECO:0000313" key="3">
    <source>
        <dbReference type="EMBL" id="KRX13333.1"/>
    </source>
</evidence>
<dbReference type="Pfam" id="PF13843">
    <property type="entry name" value="DDE_Tnp_1_7"/>
    <property type="match status" value="1"/>
</dbReference>